<dbReference type="Proteomes" id="UP001558652">
    <property type="component" value="Unassembled WGS sequence"/>
</dbReference>
<protein>
    <submittedName>
        <fullName evidence="1">Uncharacterized protein</fullName>
    </submittedName>
</protein>
<dbReference type="PANTHER" id="PTHR16525:SF0">
    <property type="entry name" value="PROTEIN C12ORF4"/>
    <property type="match status" value="1"/>
</dbReference>
<name>A0ABD0XVF5_9HEMI</name>
<feature type="non-terminal residue" evidence="1">
    <location>
        <position position="1"/>
    </location>
</feature>
<dbReference type="EMBL" id="JBFDAA010000023">
    <property type="protein sequence ID" value="KAL1110230.1"/>
    <property type="molecule type" value="Genomic_DNA"/>
</dbReference>
<organism evidence="1 2">
    <name type="scientific">Ranatra chinensis</name>
    <dbReference type="NCBI Taxonomy" id="642074"/>
    <lineage>
        <taxon>Eukaryota</taxon>
        <taxon>Metazoa</taxon>
        <taxon>Ecdysozoa</taxon>
        <taxon>Arthropoda</taxon>
        <taxon>Hexapoda</taxon>
        <taxon>Insecta</taxon>
        <taxon>Pterygota</taxon>
        <taxon>Neoptera</taxon>
        <taxon>Paraneoptera</taxon>
        <taxon>Hemiptera</taxon>
        <taxon>Heteroptera</taxon>
        <taxon>Panheteroptera</taxon>
        <taxon>Nepomorpha</taxon>
        <taxon>Nepidae</taxon>
        <taxon>Ranatrinae</taxon>
        <taxon>Ranatra</taxon>
    </lineage>
</organism>
<dbReference type="InterPro" id="IPR019311">
    <property type="entry name" value="Fy-3"/>
</dbReference>
<accession>A0ABD0XVF5</accession>
<gene>
    <name evidence="1" type="ORF">AAG570_008307</name>
</gene>
<keyword evidence="2" id="KW-1185">Reference proteome</keyword>
<comment type="caution">
    <text evidence="1">The sequence shown here is derived from an EMBL/GenBank/DDBJ whole genome shotgun (WGS) entry which is preliminary data.</text>
</comment>
<sequence>TDDDELFSTVYHKLVHSPALTSLLQVENSYAAIVQDLIKQRDKHLASLGKRQTDEMVRAIEGVNSSLTEADVTALAGRHLEEHNMENAQWESKLVGIHNEHKNEYKSWLMTLLVESCDSPITTPKSSSVTMPNSSESDCNDMGDAQKLQESFTIHLGSQLKQMYNIRILSSDPLDFCRLRTSPSGELAPQPQRLQTALGLYSNDLCGIVLLTDNCLGSFSGVTKDFIKICEASTELHFQSVENQFTKVRESVEKGVEWRKHNPSPTDTHMLTMMEQQLRKNDTKYLQTGDVYLTKHSNLSEVHVVFHMVVDDSLQSNDINSRHPAILGLRNIIKCACLNDVTTLTVPVLLTHELTDEMTMNWCTKRAELVYKCVKGFMIEMASWGGSELKNLQLLVPMGISEEIFSALATMLPSIFRVSNPLVLKANNSPQNSNKEKKERK</sequence>
<dbReference type="Pfam" id="PF10154">
    <property type="entry name" value="Fy-3"/>
    <property type="match status" value="1"/>
</dbReference>
<proteinExistence type="predicted"/>
<reference evidence="1 2" key="1">
    <citation type="submission" date="2024-07" db="EMBL/GenBank/DDBJ databases">
        <title>Chromosome-level genome assembly of the water stick insect Ranatra chinensis (Heteroptera: Nepidae).</title>
        <authorList>
            <person name="Liu X."/>
        </authorList>
    </citation>
    <scope>NUCLEOTIDE SEQUENCE [LARGE SCALE GENOMIC DNA]</scope>
    <source>
        <strain evidence="1">Cailab_2021Rc</strain>
        <tissue evidence="1">Muscle</tissue>
    </source>
</reference>
<evidence type="ECO:0000313" key="1">
    <source>
        <dbReference type="EMBL" id="KAL1110230.1"/>
    </source>
</evidence>
<evidence type="ECO:0000313" key="2">
    <source>
        <dbReference type="Proteomes" id="UP001558652"/>
    </source>
</evidence>
<dbReference type="AlphaFoldDB" id="A0ABD0XVF5"/>
<dbReference type="PANTHER" id="PTHR16525">
    <property type="entry name" value="PROTEIN C12ORF4"/>
    <property type="match status" value="1"/>
</dbReference>